<dbReference type="AlphaFoldDB" id="A0A9D3VVF8"/>
<gene>
    <name evidence="2" type="ORF">J1N35_014267</name>
</gene>
<sequence length="175" mass="20034">MEVERLWLPLTLFLWKHLYVSPWKILENFLELPPGDITKIIGKGFSSNLIFPFGTYLSYIFTRINIPTHVDPPVSIKLQPISLVGLYRVGFKLNPFTGNCIKDDQPNPQEVDDKDNEDEHDKVPPPKPAPIYAISSTPTQEKTILVNMLAILGVIRSLLDDFRGLDNKVYRMEEI</sequence>
<keyword evidence="3" id="KW-1185">Reference proteome</keyword>
<evidence type="ECO:0000256" key="1">
    <source>
        <dbReference type="SAM" id="MobiDB-lite"/>
    </source>
</evidence>
<accession>A0A9D3VVF8</accession>
<reference evidence="2 3" key="1">
    <citation type="journal article" date="2021" name="Plant Biotechnol. J.">
        <title>Multi-omics assisted identification of the key and species-specific regulatory components of drought-tolerant mechanisms in Gossypium stocksii.</title>
        <authorList>
            <person name="Yu D."/>
            <person name="Ke L."/>
            <person name="Zhang D."/>
            <person name="Wu Y."/>
            <person name="Sun Y."/>
            <person name="Mei J."/>
            <person name="Sun J."/>
            <person name="Sun Y."/>
        </authorList>
    </citation>
    <scope>NUCLEOTIDE SEQUENCE [LARGE SCALE GENOMIC DNA]</scope>
    <source>
        <strain evidence="3">cv. E1</strain>
        <tissue evidence="2">Leaf</tissue>
    </source>
</reference>
<evidence type="ECO:0000313" key="3">
    <source>
        <dbReference type="Proteomes" id="UP000828251"/>
    </source>
</evidence>
<feature type="region of interest" description="Disordered" evidence="1">
    <location>
        <begin position="101"/>
        <end position="133"/>
    </location>
</feature>
<comment type="caution">
    <text evidence="2">The sequence shown here is derived from an EMBL/GenBank/DDBJ whole genome shotgun (WGS) entry which is preliminary data.</text>
</comment>
<protein>
    <submittedName>
        <fullName evidence="2">Uncharacterized protein</fullName>
    </submittedName>
</protein>
<dbReference type="Proteomes" id="UP000828251">
    <property type="component" value="Unassembled WGS sequence"/>
</dbReference>
<name>A0A9D3VVF8_9ROSI</name>
<evidence type="ECO:0000313" key="2">
    <source>
        <dbReference type="EMBL" id="KAH1097346.1"/>
    </source>
</evidence>
<organism evidence="2 3">
    <name type="scientific">Gossypium stocksii</name>
    <dbReference type="NCBI Taxonomy" id="47602"/>
    <lineage>
        <taxon>Eukaryota</taxon>
        <taxon>Viridiplantae</taxon>
        <taxon>Streptophyta</taxon>
        <taxon>Embryophyta</taxon>
        <taxon>Tracheophyta</taxon>
        <taxon>Spermatophyta</taxon>
        <taxon>Magnoliopsida</taxon>
        <taxon>eudicotyledons</taxon>
        <taxon>Gunneridae</taxon>
        <taxon>Pentapetalae</taxon>
        <taxon>rosids</taxon>
        <taxon>malvids</taxon>
        <taxon>Malvales</taxon>
        <taxon>Malvaceae</taxon>
        <taxon>Malvoideae</taxon>
        <taxon>Gossypium</taxon>
    </lineage>
</organism>
<dbReference type="EMBL" id="JAIQCV010000005">
    <property type="protein sequence ID" value="KAH1097346.1"/>
    <property type="molecule type" value="Genomic_DNA"/>
</dbReference>
<proteinExistence type="predicted"/>